<feature type="transmembrane region" description="Helical" evidence="1">
    <location>
        <begin position="109"/>
        <end position="131"/>
    </location>
</feature>
<comment type="caution">
    <text evidence="2">The sequence shown here is derived from an EMBL/GenBank/DDBJ whole genome shotgun (WGS) entry which is preliminary data.</text>
</comment>
<feature type="transmembrane region" description="Helical" evidence="1">
    <location>
        <begin position="76"/>
        <end position="97"/>
    </location>
</feature>
<protein>
    <recommendedName>
        <fullName evidence="4">DNA uptake lipoprotein</fullName>
    </recommendedName>
</protein>
<keyword evidence="3" id="KW-1185">Reference proteome</keyword>
<feature type="transmembrane region" description="Helical" evidence="1">
    <location>
        <begin position="47"/>
        <end position="69"/>
    </location>
</feature>
<gene>
    <name evidence="2" type="ORF">HLA99_15410</name>
</gene>
<dbReference type="EMBL" id="JABEMB010000037">
    <property type="protein sequence ID" value="NNH05234.1"/>
    <property type="molecule type" value="Genomic_DNA"/>
</dbReference>
<dbReference type="Proteomes" id="UP000543598">
    <property type="component" value="Unassembled WGS sequence"/>
</dbReference>
<dbReference type="AlphaFoldDB" id="A0A7Y2M2H5"/>
<keyword evidence="1" id="KW-1133">Transmembrane helix</keyword>
<sequence length="151" mass="16516">MSSTQSRPRRMTGIGRVLVIVYAILALGATGRSFVQIVERFDHAPLAFTLSAVSAVVYIIATLALVFAGSRAWYRIAWITISFELVGVLTIGTLSLIRPELFPEATVWSFFGIGYVFIPLVLPFLGLWWLVTHPPTSTTSSEDAAARTVAQ</sequence>
<reference evidence="2 3" key="1">
    <citation type="submission" date="2020-05" db="EMBL/GenBank/DDBJ databases">
        <title>MicrobeNet Type strains.</title>
        <authorList>
            <person name="Nicholson A.C."/>
        </authorList>
    </citation>
    <scope>NUCLEOTIDE SEQUENCE [LARGE SCALE GENOMIC DNA]</scope>
    <source>
        <strain evidence="2 3">JCM 14282</strain>
    </source>
</reference>
<organism evidence="2 3">
    <name type="scientific">Microbacterium ulmi</name>
    <dbReference type="NCBI Taxonomy" id="179095"/>
    <lineage>
        <taxon>Bacteria</taxon>
        <taxon>Bacillati</taxon>
        <taxon>Actinomycetota</taxon>
        <taxon>Actinomycetes</taxon>
        <taxon>Micrococcales</taxon>
        <taxon>Microbacteriaceae</taxon>
        <taxon>Microbacterium</taxon>
    </lineage>
</organism>
<evidence type="ECO:0000313" key="2">
    <source>
        <dbReference type="EMBL" id="NNH05234.1"/>
    </source>
</evidence>
<keyword evidence="1" id="KW-0812">Transmembrane</keyword>
<evidence type="ECO:0008006" key="4">
    <source>
        <dbReference type="Google" id="ProtNLM"/>
    </source>
</evidence>
<proteinExistence type="predicted"/>
<evidence type="ECO:0000313" key="3">
    <source>
        <dbReference type="Proteomes" id="UP000543598"/>
    </source>
</evidence>
<name>A0A7Y2M2H5_9MICO</name>
<accession>A0A7Y2M2H5</accession>
<keyword evidence="1" id="KW-0472">Membrane</keyword>
<evidence type="ECO:0000256" key="1">
    <source>
        <dbReference type="SAM" id="Phobius"/>
    </source>
</evidence>